<dbReference type="Gene3D" id="3.20.20.450">
    <property type="entry name" value="EAL domain"/>
    <property type="match status" value="1"/>
</dbReference>
<dbReference type="InterPro" id="IPR035919">
    <property type="entry name" value="EAL_sf"/>
</dbReference>
<organism evidence="5 6">
    <name type="scientific">Moorena producens (strain JHB)</name>
    <dbReference type="NCBI Taxonomy" id="1454205"/>
    <lineage>
        <taxon>Bacteria</taxon>
        <taxon>Bacillati</taxon>
        <taxon>Cyanobacteriota</taxon>
        <taxon>Cyanophyceae</taxon>
        <taxon>Coleofasciculales</taxon>
        <taxon>Coleofasciculaceae</taxon>
        <taxon>Moorena</taxon>
    </lineage>
</organism>
<dbReference type="EMBL" id="CP017708">
    <property type="protein sequence ID" value="AOY83213.1"/>
    <property type="molecule type" value="Genomic_DNA"/>
</dbReference>
<evidence type="ECO:0000259" key="3">
    <source>
        <dbReference type="PROSITE" id="PS50883"/>
    </source>
</evidence>
<keyword evidence="1" id="KW-0597">Phosphoprotein</keyword>
<dbReference type="Gene3D" id="3.40.50.2300">
    <property type="match status" value="1"/>
</dbReference>
<dbReference type="CDD" id="cd01949">
    <property type="entry name" value="GGDEF"/>
    <property type="match status" value="1"/>
</dbReference>
<dbReference type="InterPro" id="IPR029787">
    <property type="entry name" value="Nucleotide_cyclase"/>
</dbReference>
<dbReference type="FunFam" id="3.20.20.450:FF:000001">
    <property type="entry name" value="Cyclic di-GMP phosphodiesterase yahA"/>
    <property type="match status" value="1"/>
</dbReference>
<feature type="domain" description="GGDEF" evidence="4">
    <location>
        <begin position="174"/>
        <end position="307"/>
    </location>
</feature>
<evidence type="ECO:0000313" key="6">
    <source>
        <dbReference type="Proteomes" id="UP000176944"/>
    </source>
</evidence>
<feature type="modified residue" description="4-aspartylphosphate" evidence="1">
    <location>
        <position position="52"/>
    </location>
</feature>
<accession>A0A1D9G6K6</accession>
<dbReference type="CDD" id="cd01948">
    <property type="entry name" value="EAL"/>
    <property type="match status" value="1"/>
</dbReference>
<dbReference type="GO" id="GO:0071111">
    <property type="term" value="F:cyclic-guanylate-specific phosphodiesterase activity"/>
    <property type="evidence" value="ECO:0007669"/>
    <property type="project" value="InterPro"/>
</dbReference>
<feature type="domain" description="EAL" evidence="3">
    <location>
        <begin position="316"/>
        <end position="570"/>
    </location>
</feature>
<dbReference type="InterPro" id="IPR001789">
    <property type="entry name" value="Sig_transdc_resp-reg_receiver"/>
</dbReference>
<dbReference type="SMART" id="SM00267">
    <property type="entry name" value="GGDEF"/>
    <property type="match status" value="1"/>
</dbReference>
<dbReference type="SUPFAM" id="SSF52172">
    <property type="entry name" value="CheY-like"/>
    <property type="match status" value="1"/>
</dbReference>
<dbReference type="GO" id="GO:0000160">
    <property type="term" value="P:phosphorelay signal transduction system"/>
    <property type="evidence" value="ECO:0007669"/>
    <property type="project" value="InterPro"/>
</dbReference>
<evidence type="ECO:0000259" key="2">
    <source>
        <dbReference type="PROSITE" id="PS50110"/>
    </source>
</evidence>
<dbReference type="PANTHER" id="PTHR33121:SF71">
    <property type="entry name" value="OXYGEN SENSOR PROTEIN DOSP"/>
    <property type="match status" value="1"/>
</dbReference>
<proteinExistence type="predicted"/>
<dbReference type="Proteomes" id="UP000176944">
    <property type="component" value="Chromosome"/>
</dbReference>
<dbReference type="Pfam" id="PF00990">
    <property type="entry name" value="GGDEF"/>
    <property type="match status" value="1"/>
</dbReference>
<dbReference type="InterPro" id="IPR001633">
    <property type="entry name" value="EAL_dom"/>
</dbReference>
<dbReference type="PROSITE" id="PS50883">
    <property type="entry name" value="EAL"/>
    <property type="match status" value="1"/>
</dbReference>
<dbReference type="PROSITE" id="PS50887">
    <property type="entry name" value="GGDEF"/>
    <property type="match status" value="1"/>
</dbReference>
<evidence type="ECO:0000313" key="5">
    <source>
        <dbReference type="EMBL" id="AOY83213.1"/>
    </source>
</evidence>
<dbReference type="InterPro" id="IPR011006">
    <property type="entry name" value="CheY-like_superfamily"/>
</dbReference>
<dbReference type="SUPFAM" id="SSF141868">
    <property type="entry name" value="EAL domain-like"/>
    <property type="match status" value="1"/>
</dbReference>
<dbReference type="PANTHER" id="PTHR33121">
    <property type="entry name" value="CYCLIC DI-GMP PHOSPHODIESTERASE PDEF"/>
    <property type="match status" value="1"/>
</dbReference>
<dbReference type="Gene3D" id="3.30.70.270">
    <property type="match status" value="1"/>
</dbReference>
<dbReference type="SMART" id="SM00052">
    <property type="entry name" value="EAL"/>
    <property type="match status" value="1"/>
</dbReference>
<dbReference type="PROSITE" id="PS50110">
    <property type="entry name" value="RESPONSE_REGULATORY"/>
    <property type="match status" value="1"/>
</dbReference>
<dbReference type="SUPFAM" id="SSF55073">
    <property type="entry name" value="Nucleotide cyclase"/>
    <property type="match status" value="1"/>
</dbReference>
<dbReference type="Pfam" id="PF00563">
    <property type="entry name" value="EAL"/>
    <property type="match status" value="1"/>
</dbReference>
<feature type="domain" description="Response regulatory" evidence="2">
    <location>
        <begin position="3"/>
        <end position="119"/>
    </location>
</feature>
<sequence>MNKILVIEDEPIIRKNLLTLLRAEGFETISSDNGNSGVKLAQEEQPDLIICDIIIPELDGYGVLKTLQEDAVTAAIPFIFLSSKADWSDWRMGMRLGADDYLIKPVKREELLDAIATRLQKRLYQTKRHHLELKKVQAQLNYLLRYDQVTHLPNRLLLEERFNQLLIQRQGRYRRLPVLSLSFDQLNQINNTLGPVSGDLLLQAVAKRLLGRVGPLDTVAQLGIDQFVILLATTINQTEIAQMAETLIEALCLPFTIGKYEIVLTPRIGIACFGRDGLDLNTLITHANRARENAGQQGQKAYEFYIASIGDKSQQALWLELQLRQALQKDQLQVYYQPKVNLRTGEIEGAEALIRWHHPELGAISPAKFIPLAEKTGLIVPVGEWVLRKACTQAKLWQTQGLSPVQIAVNLSGHQFNQPNLSDSIVAILKETELQPRYLQLELTESTLMDNPDHAIATLKELKSFGIQISIDDFGTGYCSLSYLRLFPFDVLKIDRSFVCQLTEDVKNEAITTAILQMAHSLNLKVVAEGVETASQLAFLCGHKCDEIQGYCFSPPLSAPTFTELLSTGKRLSISSLG</sequence>
<reference evidence="6" key="1">
    <citation type="submission" date="2016-10" db="EMBL/GenBank/DDBJ databases">
        <title>Comparative genomics uncovers the prolific and rare metabolic potential of the cyanobacterial genus Moorea.</title>
        <authorList>
            <person name="Leao T."/>
            <person name="Castelao G."/>
            <person name="Korobeynikov A."/>
            <person name="Monroe E.A."/>
            <person name="Podell S."/>
            <person name="Glukhov E."/>
            <person name="Allen E."/>
            <person name="Gerwick W.H."/>
            <person name="Gerwick L."/>
        </authorList>
    </citation>
    <scope>NUCLEOTIDE SEQUENCE [LARGE SCALE GENOMIC DNA]</scope>
    <source>
        <strain evidence="6">JHB</strain>
    </source>
</reference>
<dbReference type="InterPro" id="IPR000160">
    <property type="entry name" value="GGDEF_dom"/>
</dbReference>
<dbReference type="Pfam" id="PF00072">
    <property type="entry name" value="Response_reg"/>
    <property type="match status" value="1"/>
</dbReference>
<dbReference type="InterPro" id="IPR050706">
    <property type="entry name" value="Cyclic-di-GMP_PDE-like"/>
</dbReference>
<name>A0A1D9G6K6_MOOP1</name>
<dbReference type="SMART" id="SM00448">
    <property type="entry name" value="REC"/>
    <property type="match status" value="1"/>
</dbReference>
<evidence type="ECO:0000259" key="4">
    <source>
        <dbReference type="PROSITE" id="PS50887"/>
    </source>
</evidence>
<dbReference type="NCBIfam" id="TIGR00254">
    <property type="entry name" value="GGDEF"/>
    <property type="match status" value="1"/>
</dbReference>
<dbReference type="CDD" id="cd17574">
    <property type="entry name" value="REC_OmpR"/>
    <property type="match status" value="1"/>
</dbReference>
<dbReference type="AlphaFoldDB" id="A0A1D9G6K6"/>
<gene>
    <name evidence="5" type="ORF">BJP36_28120</name>
</gene>
<evidence type="ECO:0000256" key="1">
    <source>
        <dbReference type="PROSITE-ProRule" id="PRU00169"/>
    </source>
</evidence>
<dbReference type="InterPro" id="IPR043128">
    <property type="entry name" value="Rev_trsase/Diguanyl_cyclase"/>
</dbReference>
<protein>
    <submittedName>
        <fullName evidence="5">EAL domain-containing protein</fullName>
    </submittedName>
</protein>